<feature type="compositionally biased region" description="Basic and acidic residues" evidence="21">
    <location>
        <begin position="285"/>
        <end position="328"/>
    </location>
</feature>
<dbReference type="GO" id="GO:0046872">
    <property type="term" value="F:metal ion binding"/>
    <property type="evidence" value="ECO:0007669"/>
    <property type="project" value="UniProtKB-KW"/>
</dbReference>
<evidence type="ECO:0000256" key="20">
    <source>
        <dbReference type="PROSITE-ProRule" id="PRU00191"/>
    </source>
</evidence>
<feature type="region of interest" description="Disordered" evidence="21">
    <location>
        <begin position="1184"/>
        <end position="1207"/>
    </location>
</feature>
<feature type="domain" description="C2 tensin-type" evidence="26">
    <location>
        <begin position="920"/>
        <end position="1046"/>
    </location>
</feature>
<feature type="compositionally biased region" description="Low complexity" evidence="21">
    <location>
        <begin position="1479"/>
        <end position="1490"/>
    </location>
</feature>
<evidence type="ECO:0000256" key="7">
    <source>
        <dbReference type="ARBA" id="ARBA00022801"/>
    </source>
</evidence>
<feature type="compositionally biased region" description="Pro residues" evidence="21">
    <location>
        <begin position="1113"/>
        <end position="1127"/>
    </location>
</feature>
<evidence type="ECO:0000256" key="8">
    <source>
        <dbReference type="ARBA" id="ARBA00022833"/>
    </source>
</evidence>
<dbReference type="GO" id="GO:0003743">
    <property type="term" value="F:translation initiation factor activity"/>
    <property type="evidence" value="ECO:0007669"/>
    <property type="project" value="UniProtKB-KW"/>
</dbReference>
<evidence type="ECO:0000259" key="23">
    <source>
        <dbReference type="PROSITE" id="PS50081"/>
    </source>
</evidence>
<dbReference type="SUPFAM" id="SSF55550">
    <property type="entry name" value="SH2 domain"/>
    <property type="match status" value="1"/>
</dbReference>
<gene>
    <name evidence="27" type="ORF">PAL_GLEAN10005074</name>
</gene>
<dbReference type="GO" id="GO:0004725">
    <property type="term" value="F:protein tyrosine phosphatase activity"/>
    <property type="evidence" value="ECO:0007669"/>
    <property type="project" value="TreeGrafter"/>
</dbReference>
<comment type="subunit">
    <text evidence="17">Self-associates and interacts with EIF3 p170 subunit.</text>
</comment>
<dbReference type="InterPro" id="IPR013625">
    <property type="entry name" value="PTB"/>
</dbReference>
<feature type="compositionally biased region" description="Basic and acidic residues" evidence="21">
    <location>
        <begin position="552"/>
        <end position="581"/>
    </location>
</feature>
<dbReference type="InterPro" id="IPR029023">
    <property type="entry name" value="Tensin_phosphatase"/>
</dbReference>
<keyword evidence="12" id="KW-0648">Protein biosynthesis</keyword>
<dbReference type="InterPro" id="IPR035012">
    <property type="entry name" value="Tensin-like_SH2"/>
</dbReference>
<feature type="compositionally biased region" description="Polar residues" evidence="21">
    <location>
        <begin position="645"/>
        <end position="654"/>
    </location>
</feature>
<feature type="compositionally biased region" description="Basic and acidic residues" evidence="21">
    <location>
        <begin position="370"/>
        <end position="420"/>
    </location>
</feature>
<feature type="domain" description="RRM" evidence="24">
    <location>
        <begin position="96"/>
        <end position="173"/>
    </location>
</feature>
<feature type="compositionally biased region" description="Pro residues" evidence="21">
    <location>
        <begin position="1667"/>
        <end position="1677"/>
    </location>
</feature>
<evidence type="ECO:0000256" key="9">
    <source>
        <dbReference type="ARBA" id="ARBA00022843"/>
    </source>
</evidence>
<protein>
    <recommendedName>
        <fullName evidence="18">Eukaryotic translation initiation factor 4B</fullName>
    </recommendedName>
</protein>
<keyword evidence="28" id="KW-1185">Reference proteome</keyword>
<keyword evidence="7" id="KW-0378">Hydrolase</keyword>
<evidence type="ECO:0000256" key="13">
    <source>
        <dbReference type="ARBA" id="ARBA00022949"/>
    </source>
</evidence>
<feature type="compositionally biased region" description="Basic and acidic residues" evidence="21">
    <location>
        <begin position="660"/>
        <end position="671"/>
    </location>
</feature>
<dbReference type="SUPFAM" id="SSF57889">
    <property type="entry name" value="Cysteine-rich domain"/>
    <property type="match status" value="1"/>
</dbReference>
<dbReference type="Gene3D" id="3.30.70.330">
    <property type="match status" value="1"/>
</dbReference>
<feature type="compositionally biased region" description="Polar residues" evidence="21">
    <location>
        <begin position="487"/>
        <end position="506"/>
    </location>
</feature>
<comment type="function">
    <text evidence="16">Required for the binding of mRNA to ribosomes. Functions in close association with EIF4-F and EIF4-A. Binds near the 5'-terminal cap of mRNA in presence of EIF-4F and ATP. Promotes the ATPase activity and the ATP-dependent RNA unwinding activity of both EIF4-A and EIF4-F.</text>
</comment>
<keyword evidence="13" id="KW-0965">Cell junction</keyword>
<dbReference type="PROSITE" id="PS51181">
    <property type="entry name" value="PPASE_TENSIN"/>
    <property type="match status" value="1"/>
</dbReference>
<feature type="compositionally biased region" description="Low complexity" evidence="21">
    <location>
        <begin position="588"/>
        <end position="598"/>
    </location>
</feature>
<dbReference type="eggNOG" id="KOG2283">
    <property type="taxonomic scope" value="Eukaryota"/>
</dbReference>
<evidence type="ECO:0000256" key="15">
    <source>
        <dbReference type="ARBA" id="ARBA00022999"/>
    </source>
</evidence>
<dbReference type="InterPro" id="IPR029021">
    <property type="entry name" value="Prot-tyrosine_phosphatase-like"/>
</dbReference>
<keyword evidence="14" id="KW-0007">Acetylation</keyword>
<proteinExistence type="inferred from homology"/>
<feature type="compositionally biased region" description="Low complexity" evidence="21">
    <location>
        <begin position="421"/>
        <end position="435"/>
    </location>
</feature>
<dbReference type="CDD" id="cd01213">
    <property type="entry name" value="PTB_tensin"/>
    <property type="match status" value="1"/>
</dbReference>
<feature type="compositionally biased region" description="Basic and acidic residues" evidence="21">
    <location>
        <begin position="439"/>
        <end position="458"/>
    </location>
</feature>
<evidence type="ECO:0000256" key="10">
    <source>
        <dbReference type="ARBA" id="ARBA00022884"/>
    </source>
</evidence>
<dbReference type="CDD" id="cd12402">
    <property type="entry name" value="RRM_eIF4B"/>
    <property type="match status" value="1"/>
</dbReference>
<feature type="compositionally biased region" description="Low complexity" evidence="21">
    <location>
        <begin position="1128"/>
        <end position="1142"/>
    </location>
</feature>
<dbReference type="InterPro" id="IPR035892">
    <property type="entry name" value="C2_domain_sf"/>
</dbReference>
<feature type="compositionally biased region" description="Low complexity" evidence="21">
    <location>
        <begin position="348"/>
        <end position="359"/>
    </location>
</feature>
<dbReference type="PANTHER" id="PTHR45734:SF1">
    <property type="entry name" value="TENSIN-2"/>
    <property type="match status" value="1"/>
</dbReference>
<dbReference type="InterPro" id="IPR002219">
    <property type="entry name" value="PKC_DAG/PE"/>
</dbReference>
<dbReference type="FunFam" id="3.30.505.10:FF:000002">
    <property type="entry name" value="Tensin 1"/>
    <property type="match status" value="1"/>
</dbReference>
<evidence type="ECO:0000313" key="27">
    <source>
        <dbReference type="EMBL" id="ELK18989.1"/>
    </source>
</evidence>
<evidence type="ECO:0000256" key="3">
    <source>
        <dbReference type="ARBA" id="ARBA00022499"/>
    </source>
</evidence>
<keyword evidence="4" id="KW-0396">Initiation factor</keyword>
<evidence type="ECO:0000256" key="5">
    <source>
        <dbReference type="ARBA" id="ARBA00022553"/>
    </source>
</evidence>
<comment type="subcellular location">
    <subcellularLocation>
        <location evidence="1">Cell junction</location>
        <location evidence="1">Focal adhesion</location>
    </subcellularLocation>
</comment>
<dbReference type="CDD" id="cd09927">
    <property type="entry name" value="SH2_Tensin_like"/>
    <property type="match status" value="1"/>
</dbReference>
<dbReference type="SMART" id="SM01326">
    <property type="entry name" value="PTEN_C2"/>
    <property type="match status" value="1"/>
</dbReference>
<dbReference type="InterPro" id="IPR000504">
    <property type="entry name" value="RRM_dom"/>
</dbReference>
<evidence type="ECO:0000256" key="2">
    <source>
        <dbReference type="ARBA" id="ARBA00007881"/>
    </source>
</evidence>
<dbReference type="InterPro" id="IPR006020">
    <property type="entry name" value="PTB/PI_dom"/>
</dbReference>
<evidence type="ECO:0000259" key="26">
    <source>
        <dbReference type="PROSITE" id="PS51182"/>
    </source>
</evidence>
<feature type="compositionally biased region" description="Polar residues" evidence="21">
    <location>
        <begin position="1551"/>
        <end position="1561"/>
    </location>
</feature>
<evidence type="ECO:0000256" key="21">
    <source>
        <dbReference type="SAM" id="MobiDB-lite"/>
    </source>
</evidence>
<dbReference type="InterPro" id="IPR014020">
    <property type="entry name" value="Tensin_C2-dom"/>
</dbReference>
<feature type="region of interest" description="Disordered" evidence="21">
    <location>
        <begin position="1083"/>
        <end position="1157"/>
    </location>
</feature>
<reference evidence="28" key="1">
    <citation type="journal article" date="2013" name="Science">
        <title>Comparative analysis of bat genomes provides insight into the evolution of flight and immunity.</title>
        <authorList>
            <person name="Zhang G."/>
            <person name="Cowled C."/>
            <person name="Shi Z."/>
            <person name="Huang Z."/>
            <person name="Bishop-Lilly K.A."/>
            <person name="Fang X."/>
            <person name="Wynne J.W."/>
            <person name="Xiong Z."/>
            <person name="Baker M.L."/>
            <person name="Zhao W."/>
            <person name="Tachedjian M."/>
            <person name="Zhu Y."/>
            <person name="Zhou P."/>
            <person name="Jiang X."/>
            <person name="Ng J."/>
            <person name="Yang L."/>
            <person name="Wu L."/>
            <person name="Xiao J."/>
            <person name="Feng Y."/>
            <person name="Chen Y."/>
            <person name="Sun X."/>
            <person name="Zhang Y."/>
            <person name="Marsh G.A."/>
            <person name="Crameri G."/>
            <person name="Broder C.C."/>
            <person name="Frey K.G."/>
            <person name="Wang L.F."/>
            <person name="Wang J."/>
        </authorList>
    </citation>
    <scope>NUCLEOTIDE SEQUENCE [LARGE SCALE GENOMIC DNA]</scope>
</reference>
<dbReference type="FunFam" id="2.60.40.1110:FF:000002">
    <property type="entry name" value="tensin-1 isoform X2"/>
    <property type="match status" value="1"/>
</dbReference>
<dbReference type="CDD" id="cd20887">
    <property type="entry name" value="C1_TNS2"/>
    <property type="match status" value="1"/>
</dbReference>
<dbReference type="PROSITE" id="PS50102">
    <property type="entry name" value="RRM"/>
    <property type="match status" value="1"/>
</dbReference>
<feature type="compositionally biased region" description="Basic and acidic residues" evidence="21">
    <location>
        <begin position="678"/>
        <end position="687"/>
    </location>
</feature>
<feature type="compositionally biased region" description="Polar residues" evidence="21">
    <location>
        <begin position="607"/>
        <end position="619"/>
    </location>
</feature>
<dbReference type="PROSITE" id="PS50081">
    <property type="entry name" value="ZF_DAG_PE_2"/>
    <property type="match status" value="1"/>
</dbReference>
<keyword evidence="15 20" id="KW-0727">SH2 domain</keyword>
<dbReference type="SMART" id="SM00462">
    <property type="entry name" value="PTB"/>
    <property type="match status" value="1"/>
</dbReference>
<evidence type="ECO:0000256" key="6">
    <source>
        <dbReference type="ARBA" id="ARBA00022723"/>
    </source>
</evidence>
<feature type="region of interest" description="Disordered" evidence="21">
    <location>
        <begin position="1"/>
        <end position="93"/>
    </location>
</feature>
<sequence>MESPAKKKNKKGKTISLTDFLAEDGGTGGGSTYVPKPVSWADETDDLEGDVSTTWHSNDDDVYRAPPIDRSILPTAPRAAREPNIDRSRLPKSPPYTAFLGNLPYDVTEDSIKEFFRGLNISAVRLPREPSNPERLKGFGYAEFEDLDSLFNALSLNEESLGNRRIRVDVADQAQDKDRDDRSFGRDRNRDSDKTDTDWRARPATDSFDDYPPRRGDDSFGDKYRDRYDSDRYRDGYRDSYRDGPRRDMDRYGGRDRYDDRSSRDYDRGYDSRIGSGRRAFGSGYRRDDDYRGGGDRYEDRYDRRDDRSWSSRDDYSRDDYRRDDRGPPQRPKLNLKPRSTPKEDDSSASTSQSSRAASIFGGAKPVDTAAREREVEERLQKEQEKLQRQLDEPKLERRPRERHPSWRSEETQERERSRTGSESSQTGTSSTSGRNARRRESEKSLENEALSKEEDCHSPTSKPPKPEQPLKVMPAPPPKENAWVKRSSNPPARSQSSDTEQQSPTSGGGKVVPAQLSEEGPARKADENKVDGVSVPKGQSGNSSRGPGDGGNKDHWKESDSDGKKDQDSRSAPEPKKPEENPASSWSSDLPPSRLYSPPLPGLGFSSHQPDSLPSTQGKRLPPPGCFQEAPGQAPALFWPHGQHFSQPDTMKSSGPVERLLRALGRRDSSRATSRPRKAEPHSFREKVFRKKPPVCAVCKVTIDGTGVSCKVCKVATHRKCEAKRRNTAPVRRIEHLGSTKSLNHSKQRSTLPRSFSLDPLMERRWDLDLTYVTERILAAAFPARPDEQRHRGHLRELAHVLQSKHRDKYLVQDFGWPELHAPPLDKLCSICKAMETWLSADPQHVVVLYCKGSKSKLGVIVSAYMHYSKISAGADQALATLTMRKFCEDKVATELQPSQRRYISYFSGLLSGSIRMNSSPLFLHYVLMPMLPAFEPGTGFQPFLKIYQSMQLVYTSGIYHIAGPGPQQLCISLEPALLLKGDIMVTCYHKGGRGTDRTLVFRVQFHTCTIHGSRLTFPKDQLDEAWTDERFPFQASVEFVFSSSPEKIKGNTPRNDPSVTVDYNTTEPAVRWDSYENFNQHHEDSVDGSLTHTCGPLDGSPYAQVQRAPRQTPPAPPPEPPPPPLLSVSSDSGHSSTLTTEPATESPGRPPPTAAERQELDRLLGGCGVASGGRGAGRETAILDDEEQPAMGGGAHLGTYSGHRPALSRHCSCRQGYREPFGVPNGGYYRPEGTLERRRLAYGGYEGPTQGYAEASVEKRRLCRSLSEGPYPYPPEPGKPASGDFSYRSPGYREVMILEDPGLPALCSCPACEEKLALPTTALYGLRLEREAGEGWVSEAGKSLLHPVRSGHPLPLLVPACGHHHVPMPDYSCLKPPKAGEEGHEGCSYAMCPEGRYGHPGYPALVTYGYGGAVPSYCPAYGRVPHSCGSPGEGRGYPSPSAHSPRAGSISPGSPPYPPSRKLSYEIPAEEGGDRYPLPGHLAPAGPLTSAESPEPVSWREGPSGHSTLPRSPRDAQCSASSELSGPSTPLHTSSPVQGKESARRQDTRSPTLVPTQRLSPGGALSPVSQGGTEKAAELPARSGLEPPAPSPFSPTSSASSPNDWPQERSPGGRSDSASPRGPVPTTLPGLRHAPWQGLRDPPDSPDGSPLTPVPTQMPWLVASPEPPQSSPTPAFPLAASYDISGPTQPPLPEKRHLPGPGQQPGPWGPEQASPPARSTSHHVTFAPQLPDNVPHPPDPPMQESQSNVKFVQDTSKFWYKPHLSRDQAIALLKDKDPGAFLIRDSHSFQGAYGLALKVATPPPSAQPWKGDPLEQLVRHFLIETGPKGVKIKGCPSEPYFGSLSALVSQHSISPLSLPCCLRIPSKDPLDEAPEAPVPPNMSTAADLLRQGAACSVLYLTSVETESLTGPQAVARASSAALSCSPRPTPAIVHFKVSAQGITLTDNQRKLFFRRHYPVNSITFSSTDPQDRRWTNPDGTTSKIFGFVAKKPGSPWENVCHLFAELDPDQPAGAIVTFITKVLLGQRK</sequence>
<dbReference type="Pfam" id="PF08416">
    <property type="entry name" value="PTB"/>
    <property type="match status" value="1"/>
</dbReference>
<dbReference type="SUPFAM" id="SSF49562">
    <property type="entry name" value="C2 domain (Calcium/lipid-binding domain, CaLB)"/>
    <property type="match status" value="1"/>
</dbReference>
<evidence type="ECO:0000256" key="17">
    <source>
        <dbReference type="ARBA" id="ARBA00062097"/>
    </source>
</evidence>
<dbReference type="SUPFAM" id="SSF50729">
    <property type="entry name" value="PH domain-like"/>
    <property type="match status" value="1"/>
</dbReference>
<dbReference type="SMART" id="SM00360">
    <property type="entry name" value="RRM"/>
    <property type="match status" value="1"/>
</dbReference>
<dbReference type="Pfam" id="PF10409">
    <property type="entry name" value="PTEN_C2"/>
    <property type="match status" value="1"/>
</dbReference>
<dbReference type="InterPro" id="IPR051484">
    <property type="entry name" value="Tensin_PTEN_phosphatase"/>
</dbReference>
<evidence type="ECO:0000256" key="12">
    <source>
        <dbReference type="ARBA" id="ARBA00022917"/>
    </source>
</evidence>
<keyword evidence="9" id="KW-0832">Ubl conjugation</keyword>
<name>L5L5I7_PTEAL</name>
<evidence type="ECO:0000256" key="16">
    <source>
        <dbReference type="ARBA" id="ARBA00057062"/>
    </source>
</evidence>
<dbReference type="PANTHER" id="PTHR45734">
    <property type="entry name" value="TENSIN"/>
    <property type="match status" value="1"/>
</dbReference>
<dbReference type="InterPro" id="IPR046349">
    <property type="entry name" value="C1-like_sf"/>
</dbReference>
<dbReference type="Proteomes" id="UP000010552">
    <property type="component" value="Unassembled WGS sequence"/>
</dbReference>
<dbReference type="GO" id="GO:0005925">
    <property type="term" value="C:focal adhesion"/>
    <property type="evidence" value="ECO:0007669"/>
    <property type="project" value="UniProtKB-SubCell"/>
</dbReference>
<dbReference type="Gene3D" id="2.30.29.30">
    <property type="entry name" value="Pleckstrin-homology domain (PH domain)/Phosphotyrosine-binding domain (PTB)"/>
    <property type="match status" value="1"/>
</dbReference>
<evidence type="ECO:0000256" key="14">
    <source>
        <dbReference type="ARBA" id="ARBA00022990"/>
    </source>
</evidence>
<feature type="domain" description="SH2" evidence="22">
    <location>
        <begin position="1761"/>
        <end position="1868"/>
    </location>
</feature>
<evidence type="ECO:0000259" key="22">
    <source>
        <dbReference type="PROSITE" id="PS50001"/>
    </source>
</evidence>
<evidence type="ECO:0000256" key="18">
    <source>
        <dbReference type="ARBA" id="ARBA00067321"/>
    </source>
</evidence>
<feature type="compositionally biased region" description="Basic and acidic residues" evidence="21">
    <location>
        <begin position="79"/>
        <end position="89"/>
    </location>
</feature>
<dbReference type="eggNOG" id="KOG1930">
    <property type="taxonomic scope" value="Eukaryota"/>
</dbReference>
<organism evidence="27 28">
    <name type="scientific">Pteropus alecto</name>
    <name type="common">Black flying fox</name>
    <dbReference type="NCBI Taxonomy" id="9402"/>
    <lineage>
        <taxon>Eukaryota</taxon>
        <taxon>Metazoa</taxon>
        <taxon>Chordata</taxon>
        <taxon>Craniata</taxon>
        <taxon>Vertebrata</taxon>
        <taxon>Euteleostomi</taxon>
        <taxon>Mammalia</taxon>
        <taxon>Eutheria</taxon>
        <taxon>Laurasiatheria</taxon>
        <taxon>Chiroptera</taxon>
        <taxon>Yinpterochiroptera</taxon>
        <taxon>Pteropodoidea</taxon>
        <taxon>Pteropodidae</taxon>
        <taxon>Pteropodinae</taxon>
        <taxon>Pteropus</taxon>
    </lineage>
</organism>
<evidence type="ECO:0000313" key="28">
    <source>
        <dbReference type="Proteomes" id="UP000010552"/>
    </source>
</evidence>
<feature type="region of interest" description="Disordered" evidence="21">
    <location>
        <begin position="1432"/>
        <end position="1749"/>
    </location>
</feature>
<dbReference type="Pfam" id="PF00017">
    <property type="entry name" value="SH2"/>
    <property type="match status" value="1"/>
</dbReference>
<dbReference type="Gene3D" id="3.90.190.10">
    <property type="entry name" value="Protein tyrosine phosphatase superfamily"/>
    <property type="match status" value="1"/>
</dbReference>
<feature type="compositionally biased region" description="Polar residues" evidence="21">
    <location>
        <begin position="1520"/>
        <end position="1539"/>
    </location>
</feature>
<dbReference type="GO" id="GO:0003723">
    <property type="term" value="F:RNA binding"/>
    <property type="evidence" value="ECO:0007669"/>
    <property type="project" value="UniProtKB-UniRule"/>
</dbReference>
<dbReference type="PROSITE" id="PS50001">
    <property type="entry name" value="SH2"/>
    <property type="match status" value="1"/>
</dbReference>
<feature type="domain" description="Phorbol-ester/DAG-type" evidence="23">
    <location>
        <begin position="682"/>
        <end position="730"/>
    </location>
</feature>
<dbReference type="InterPro" id="IPR012677">
    <property type="entry name" value="Nucleotide-bd_a/b_plait_sf"/>
</dbReference>
<dbReference type="FunFam" id="2.30.29.30:FF:000039">
    <property type="entry name" value="Tensin 1"/>
    <property type="match status" value="1"/>
</dbReference>
<evidence type="ECO:0000259" key="24">
    <source>
        <dbReference type="PROSITE" id="PS50102"/>
    </source>
</evidence>
<feature type="compositionally biased region" description="Basic and acidic residues" evidence="21">
    <location>
        <begin position="211"/>
        <end position="271"/>
    </location>
</feature>
<accession>L5L5I7</accession>
<dbReference type="InterPro" id="IPR036860">
    <property type="entry name" value="SH2_dom_sf"/>
</dbReference>
<evidence type="ECO:0000259" key="25">
    <source>
        <dbReference type="PROSITE" id="PS51181"/>
    </source>
</evidence>
<keyword evidence="3" id="KW-1017">Isopeptide bond</keyword>
<evidence type="ECO:0000256" key="19">
    <source>
        <dbReference type="PROSITE-ProRule" id="PRU00176"/>
    </source>
</evidence>
<feature type="compositionally biased region" description="Basic and acidic residues" evidence="21">
    <location>
        <begin position="521"/>
        <end position="531"/>
    </location>
</feature>
<keyword evidence="6" id="KW-0479">Metal-binding</keyword>
<dbReference type="EMBL" id="KB030275">
    <property type="protein sequence ID" value="ELK18989.1"/>
    <property type="molecule type" value="Genomic_DNA"/>
</dbReference>
<dbReference type="FunFam" id="3.30.70.330:FF:000163">
    <property type="entry name" value="Eukaryotic translation initiation factor 4B"/>
    <property type="match status" value="1"/>
</dbReference>
<dbReference type="SMART" id="SM00252">
    <property type="entry name" value="SH2"/>
    <property type="match status" value="1"/>
</dbReference>
<dbReference type="Gene3D" id="3.30.60.20">
    <property type="match status" value="1"/>
</dbReference>
<feature type="compositionally biased region" description="Basic and acidic residues" evidence="21">
    <location>
        <begin position="173"/>
        <end position="203"/>
    </location>
</feature>
<dbReference type="Gene3D" id="3.30.505.10">
    <property type="entry name" value="SH2 domain"/>
    <property type="match status" value="1"/>
</dbReference>
<dbReference type="InterPro" id="IPR011993">
    <property type="entry name" value="PH-like_dom_sf"/>
</dbReference>
<dbReference type="SUPFAM" id="SSF54928">
    <property type="entry name" value="RNA-binding domain, RBD"/>
    <property type="match status" value="1"/>
</dbReference>
<dbReference type="InterPro" id="IPR033929">
    <property type="entry name" value="Tensin_PTB"/>
</dbReference>
<dbReference type="Pfam" id="PF00076">
    <property type="entry name" value="RRM_1"/>
    <property type="match status" value="1"/>
</dbReference>
<evidence type="ECO:0000256" key="11">
    <source>
        <dbReference type="ARBA" id="ARBA00022912"/>
    </source>
</evidence>
<comment type="similarity">
    <text evidence="2">Belongs to the PTEN phosphatase protein family.</text>
</comment>
<dbReference type="SUPFAM" id="SSF52799">
    <property type="entry name" value="(Phosphotyrosine protein) phosphatases II"/>
    <property type="match status" value="1"/>
</dbReference>
<evidence type="ECO:0000256" key="1">
    <source>
        <dbReference type="ARBA" id="ARBA00004246"/>
    </source>
</evidence>
<dbReference type="InParanoid" id="L5L5I7"/>
<evidence type="ECO:0000256" key="4">
    <source>
        <dbReference type="ARBA" id="ARBA00022540"/>
    </source>
</evidence>
<dbReference type="GO" id="GO:0005829">
    <property type="term" value="C:cytosol"/>
    <property type="evidence" value="ECO:0007669"/>
    <property type="project" value="UniProtKB-ARBA"/>
</dbReference>
<keyword evidence="10 19" id="KW-0694">RNA-binding</keyword>
<feature type="region of interest" description="Disordered" evidence="21">
    <location>
        <begin position="173"/>
        <end position="687"/>
    </location>
</feature>
<dbReference type="InterPro" id="IPR035979">
    <property type="entry name" value="RBD_domain_sf"/>
</dbReference>
<keyword evidence="8" id="KW-0862">Zinc</keyword>
<dbReference type="PROSITE" id="PS51182">
    <property type="entry name" value="C2_TENSIN"/>
    <property type="match status" value="1"/>
</dbReference>
<keyword evidence="5" id="KW-0597">Phosphoprotein</keyword>
<feature type="domain" description="Phosphatase tensin-type" evidence="25">
    <location>
        <begin position="760"/>
        <end position="915"/>
    </location>
</feature>
<keyword evidence="11" id="KW-0904">Protein phosphatase</keyword>
<dbReference type="SMART" id="SM00109">
    <property type="entry name" value="C1"/>
    <property type="match status" value="1"/>
</dbReference>
<feature type="compositionally biased region" description="Basic residues" evidence="21">
    <location>
        <begin position="1"/>
        <end position="13"/>
    </location>
</feature>
<dbReference type="InterPro" id="IPR000980">
    <property type="entry name" value="SH2"/>
</dbReference>
<dbReference type="STRING" id="9402.L5L5I7"/>
<dbReference type="Gene3D" id="2.60.40.1110">
    <property type="match status" value="1"/>
</dbReference>
<dbReference type="InterPro" id="IPR033107">
    <property type="entry name" value="EIF-4B_RRM"/>
</dbReference>